<feature type="transmembrane region" description="Helical" evidence="4">
    <location>
        <begin position="25"/>
        <end position="47"/>
    </location>
</feature>
<keyword evidence="2 4" id="KW-1133">Transmembrane helix</keyword>
<dbReference type="EMBL" id="JAARLZ010000005">
    <property type="protein sequence ID" value="NII06882.1"/>
    <property type="molecule type" value="Genomic_DNA"/>
</dbReference>
<feature type="transmembrane region" description="Helical" evidence="4">
    <location>
        <begin position="182"/>
        <end position="201"/>
    </location>
</feature>
<dbReference type="InterPro" id="IPR036259">
    <property type="entry name" value="MFS_trans_sf"/>
</dbReference>
<dbReference type="GO" id="GO:0022857">
    <property type="term" value="F:transmembrane transporter activity"/>
    <property type="evidence" value="ECO:0007669"/>
    <property type="project" value="InterPro"/>
</dbReference>
<feature type="transmembrane region" description="Helical" evidence="4">
    <location>
        <begin position="59"/>
        <end position="77"/>
    </location>
</feature>
<dbReference type="RefSeq" id="WP_166948259.1">
    <property type="nucleotide sequence ID" value="NZ_JAARLZ010000005.1"/>
</dbReference>
<protein>
    <submittedName>
        <fullName evidence="6">MFS transporter</fullName>
    </submittedName>
</protein>
<evidence type="ECO:0000313" key="6">
    <source>
        <dbReference type="EMBL" id="NII06882.1"/>
    </source>
</evidence>
<comment type="caution">
    <text evidence="6">The sequence shown here is derived from an EMBL/GenBank/DDBJ whole genome shotgun (WGS) entry which is preliminary data.</text>
</comment>
<organism evidence="6 7">
    <name type="scientific">Luteibacter anthropi</name>
    <dbReference type="NCBI Taxonomy" id="564369"/>
    <lineage>
        <taxon>Bacteria</taxon>
        <taxon>Pseudomonadati</taxon>
        <taxon>Pseudomonadota</taxon>
        <taxon>Gammaproteobacteria</taxon>
        <taxon>Lysobacterales</taxon>
        <taxon>Rhodanobacteraceae</taxon>
        <taxon>Luteibacter</taxon>
    </lineage>
</organism>
<evidence type="ECO:0000259" key="5">
    <source>
        <dbReference type="PROSITE" id="PS50850"/>
    </source>
</evidence>
<dbReference type="SUPFAM" id="SSF103473">
    <property type="entry name" value="MFS general substrate transporter"/>
    <property type="match status" value="1"/>
</dbReference>
<feature type="transmembrane region" description="Helical" evidence="4">
    <location>
        <begin position="359"/>
        <end position="376"/>
    </location>
</feature>
<feature type="domain" description="Major facilitator superfamily (MFS) profile" evidence="5">
    <location>
        <begin position="229"/>
        <end position="414"/>
    </location>
</feature>
<reference evidence="6 7" key="1">
    <citation type="submission" date="2020-03" db="EMBL/GenBank/DDBJ databases">
        <authorList>
            <person name="Lai Q."/>
        </authorList>
    </citation>
    <scope>NUCLEOTIDE SEQUENCE [LARGE SCALE GENOMIC DNA]</scope>
    <source>
        <strain evidence="6 7">CCUG 25036</strain>
    </source>
</reference>
<keyword evidence="3 4" id="KW-0472">Membrane</keyword>
<accession>A0A7X5UAQ4</accession>
<dbReference type="Pfam" id="PF07690">
    <property type="entry name" value="MFS_1"/>
    <property type="match status" value="1"/>
</dbReference>
<dbReference type="PANTHER" id="PTHR23534:SF1">
    <property type="entry name" value="MAJOR FACILITATOR SUPERFAMILY PROTEIN"/>
    <property type="match status" value="1"/>
</dbReference>
<dbReference type="Proteomes" id="UP000490980">
    <property type="component" value="Unassembled WGS sequence"/>
</dbReference>
<name>A0A7X5UAQ4_9GAMM</name>
<feature type="transmembrane region" description="Helical" evidence="4">
    <location>
        <begin position="268"/>
        <end position="287"/>
    </location>
</feature>
<evidence type="ECO:0000256" key="4">
    <source>
        <dbReference type="SAM" id="Phobius"/>
    </source>
</evidence>
<dbReference type="AlphaFoldDB" id="A0A7X5UAQ4"/>
<keyword evidence="7" id="KW-1185">Reference proteome</keyword>
<feature type="transmembrane region" description="Helical" evidence="4">
    <location>
        <begin position="221"/>
        <end position="248"/>
    </location>
</feature>
<evidence type="ECO:0000313" key="7">
    <source>
        <dbReference type="Proteomes" id="UP000490980"/>
    </source>
</evidence>
<feature type="transmembrane region" description="Helical" evidence="4">
    <location>
        <begin position="382"/>
        <end position="403"/>
    </location>
</feature>
<evidence type="ECO:0000256" key="3">
    <source>
        <dbReference type="ARBA" id="ARBA00023136"/>
    </source>
</evidence>
<feature type="transmembrane region" description="Helical" evidence="4">
    <location>
        <begin position="294"/>
        <end position="322"/>
    </location>
</feature>
<dbReference type="PANTHER" id="PTHR23534">
    <property type="entry name" value="MFS PERMEASE"/>
    <property type="match status" value="1"/>
</dbReference>
<keyword evidence="1 4" id="KW-0812">Transmembrane</keyword>
<proteinExistence type="predicted"/>
<evidence type="ECO:0000256" key="2">
    <source>
        <dbReference type="ARBA" id="ARBA00022989"/>
    </source>
</evidence>
<evidence type="ECO:0000256" key="1">
    <source>
        <dbReference type="ARBA" id="ARBA00022692"/>
    </source>
</evidence>
<sequence length="414" mass="43238">MTTSPLREAAPRTATPDLVPSTQTVVLAIAQAFFTAALAVDLTLTGITGYQLAPYKALATLPFATITVAGALATWFAAQLMRRIGRRRAFITGAATCAVGGCVSVWSVIHGDFWLFCLGTAAVGVFQAFAQYYRLAAADSVGAGAKARAISTVLAGGVLAAVLGPLLAAWSRNWLSTVFAGSYLAVALLGTASVVLFLIAYRDQPDDAGPVVVGVEDVRTLPAILTTPISLAALANNAIGGVVMMFIMTAAPLAAMEAHYSVDDGASVIQWHLVGMYAPSLFAGRLIDRLGLPWVLFAGIVLSALCPLVALASGTLIAYHAALLCLGIGWNFMFVGGTALLASSYRPAERTKVQGAAELLRYATTAAATLAAGPVLERFGWVALNVCMLPLLVLATVMTRHWVRSTSRTSRYVG</sequence>
<feature type="transmembrane region" description="Helical" evidence="4">
    <location>
        <begin position="89"/>
        <end position="107"/>
    </location>
</feature>
<gene>
    <name evidence="6" type="ORF">HBF25_10835</name>
</gene>
<dbReference type="InterPro" id="IPR011701">
    <property type="entry name" value="MFS"/>
</dbReference>
<dbReference type="PROSITE" id="PS50850">
    <property type="entry name" value="MFS"/>
    <property type="match status" value="1"/>
</dbReference>
<dbReference type="Gene3D" id="1.20.1250.20">
    <property type="entry name" value="MFS general substrate transporter like domains"/>
    <property type="match status" value="1"/>
</dbReference>
<dbReference type="InterPro" id="IPR020846">
    <property type="entry name" value="MFS_dom"/>
</dbReference>
<feature type="transmembrane region" description="Helical" evidence="4">
    <location>
        <begin position="147"/>
        <end position="170"/>
    </location>
</feature>
<feature type="transmembrane region" description="Helical" evidence="4">
    <location>
        <begin position="113"/>
        <end position="135"/>
    </location>
</feature>